<evidence type="ECO:0000313" key="2">
    <source>
        <dbReference type="Proteomes" id="UP000886741"/>
    </source>
</evidence>
<reference evidence="1" key="1">
    <citation type="submission" date="2020-10" db="EMBL/GenBank/DDBJ databases">
        <authorList>
            <person name="Gilroy R."/>
        </authorList>
    </citation>
    <scope>NUCLEOTIDE SEQUENCE</scope>
    <source>
        <strain evidence="1">ChiBcec16-1751</strain>
    </source>
</reference>
<organism evidence="1 2">
    <name type="scientific">Candidatus Avoscillospira avistercoris</name>
    <dbReference type="NCBI Taxonomy" id="2840707"/>
    <lineage>
        <taxon>Bacteria</taxon>
        <taxon>Bacillati</taxon>
        <taxon>Bacillota</taxon>
        <taxon>Clostridia</taxon>
        <taxon>Eubacteriales</taxon>
        <taxon>Oscillospiraceae</taxon>
        <taxon>Oscillospiraceae incertae sedis</taxon>
        <taxon>Candidatus Avoscillospira</taxon>
    </lineage>
</organism>
<dbReference type="EMBL" id="DVJJ01000036">
    <property type="protein sequence ID" value="HIS64115.1"/>
    <property type="molecule type" value="Genomic_DNA"/>
</dbReference>
<sequence length="127" mass="15035">MTDTRPQIRYIITDRSTGRLVARGGSLDCARRMGMTYSSFLTMASRARRGRTPYCVDREDELQWRRELARQWDDCFGWYRAKTLVYPCDGCMNRTYCDHTGQYCTAFARWFTARYNEAARQLRAARK</sequence>
<comment type="caution">
    <text evidence="1">The sequence shown here is derived from an EMBL/GenBank/DDBJ whole genome shotgun (WGS) entry which is preliminary data.</text>
</comment>
<gene>
    <name evidence="1" type="ORF">IAA83_01930</name>
</gene>
<proteinExistence type="predicted"/>
<accession>A0A9D1F845</accession>
<dbReference type="AlphaFoldDB" id="A0A9D1F845"/>
<evidence type="ECO:0000313" key="1">
    <source>
        <dbReference type="EMBL" id="HIS64115.1"/>
    </source>
</evidence>
<name>A0A9D1F845_9FIRM</name>
<dbReference type="Proteomes" id="UP000886741">
    <property type="component" value="Unassembled WGS sequence"/>
</dbReference>
<reference evidence="1" key="2">
    <citation type="journal article" date="2021" name="PeerJ">
        <title>Extensive microbial diversity within the chicken gut microbiome revealed by metagenomics and culture.</title>
        <authorList>
            <person name="Gilroy R."/>
            <person name="Ravi A."/>
            <person name="Getino M."/>
            <person name="Pursley I."/>
            <person name="Horton D.L."/>
            <person name="Alikhan N.F."/>
            <person name="Baker D."/>
            <person name="Gharbi K."/>
            <person name="Hall N."/>
            <person name="Watson M."/>
            <person name="Adriaenssens E.M."/>
            <person name="Foster-Nyarko E."/>
            <person name="Jarju S."/>
            <person name="Secka A."/>
            <person name="Antonio M."/>
            <person name="Oren A."/>
            <person name="Chaudhuri R.R."/>
            <person name="La Ragione R."/>
            <person name="Hildebrand F."/>
            <person name="Pallen M.J."/>
        </authorList>
    </citation>
    <scope>NUCLEOTIDE SEQUENCE</scope>
    <source>
        <strain evidence="1">ChiBcec16-1751</strain>
    </source>
</reference>
<protein>
    <submittedName>
        <fullName evidence="1">Uncharacterized protein</fullName>
    </submittedName>
</protein>